<name>A0A9X7W2J2_9BACL</name>
<sequence>MIRFRGVPVRDIHGLPYSVHQIGDGEWQIVIQNCARYPAGYTFAPVYGGYDEALEALEHWPPNDSRSINRETWAGDDTGAAYLETWELKDPFHD</sequence>
<proteinExistence type="predicted"/>
<evidence type="ECO:0000313" key="2">
    <source>
        <dbReference type="Proteomes" id="UP000663505"/>
    </source>
</evidence>
<evidence type="ECO:0000313" key="1">
    <source>
        <dbReference type="EMBL" id="QSO49154.1"/>
    </source>
</evidence>
<dbReference type="KEGG" id="afx:JZ786_09635"/>
<keyword evidence="2" id="KW-1185">Reference proteome</keyword>
<gene>
    <name evidence="1" type="ORF">JZ786_09635</name>
</gene>
<dbReference type="EMBL" id="CP071182">
    <property type="protein sequence ID" value="QSO49154.1"/>
    <property type="molecule type" value="Genomic_DNA"/>
</dbReference>
<dbReference type="RefSeq" id="WP_206658467.1">
    <property type="nucleotide sequence ID" value="NZ_CP071182.1"/>
</dbReference>
<reference evidence="1 2" key="1">
    <citation type="submission" date="2021-02" db="EMBL/GenBank/DDBJ databases">
        <title>Alicyclobacillus curvatus sp. nov. and Alicyclobacillus mengziensis sp. nov., two acidophilic bacteria isolated from acid mine drainage.</title>
        <authorList>
            <person name="Huang Y."/>
        </authorList>
    </citation>
    <scope>NUCLEOTIDE SEQUENCE [LARGE SCALE GENOMIC DNA]</scope>
    <source>
        <strain evidence="1 2">S30H14</strain>
    </source>
</reference>
<organism evidence="1 2">
    <name type="scientific">Alicyclobacillus mengziensis</name>
    <dbReference type="NCBI Taxonomy" id="2931921"/>
    <lineage>
        <taxon>Bacteria</taxon>
        <taxon>Bacillati</taxon>
        <taxon>Bacillota</taxon>
        <taxon>Bacilli</taxon>
        <taxon>Bacillales</taxon>
        <taxon>Alicyclobacillaceae</taxon>
        <taxon>Alicyclobacillus</taxon>
    </lineage>
</organism>
<accession>A0A9X7W2J2</accession>
<dbReference type="Proteomes" id="UP000663505">
    <property type="component" value="Chromosome"/>
</dbReference>
<protein>
    <submittedName>
        <fullName evidence="1">Uncharacterized protein</fullName>
    </submittedName>
</protein>
<dbReference type="AlphaFoldDB" id="A0A9X7W2J2"/>